<keyword evidence="2" id="KW-1185">Reference proteome</keyword>
<gene>
    <name evidence="1" type="ORF">PHPALM_1919</name>
</gene>
<comment type="caution">
    <text evidence="1">The sequence shown here is derived from an EMBL/GenBank/DDBJ whole genome shotgun (WGS) entry which is preliminary data.</text>
</comment>
<sequence length="50" mass="5751">MQLLVDSKSRPLEFLLFRSMKTTGFFQRSFSSPRIATLIIGIAQHCVKHL</sequence>
<name>A0A2P4YR63_9STRA</name>
<dbReference type="EMBL" id="NCKW01000583">
    <property type="protein sequence ID" value="POM80266.1"/>
    <property type="molecule type" value="Genomic_DNA"/>
</dbReference>
<evidence type="ECO:0000313" key="1">
    <source>
        <dbReference type="EMBL" id="POM80266.1"/>
    </source>
</evidence>
<reference evidence="1 2" key="1">
    <citation type="journal article" date="2017" name="Genome Biol. Evol.">
        <title>Phytophthora megakarya and P. palmivora, closely related causal agents of cacao black pod rot, underwent increases in genome sizes and gene numbers by different mechanisms.</title>
        <authorList>
            <person name="Ali S.S."/>
            <person name="Shao J."/>
            <person name="Lary D.J."/>
            <person name="Kronmiller B."/>
            <person name="Shen D."/>
            <person name="Strem M.D."/>
            <person name="Amoako-Attah I."/>
            <person name="Akrofi A.Y."/>
            <person name="Begoude B.A."/>
            <person name="Ten Hoopen G.M."/>
            <person name="Coulibaly K."/>
            <person name="Kebe B.I."/>
            <person name="Melnick R.L."/>
            <person name="Guiltinan M.J."/>
            <person name="Tyler B.M."/>
            <person name="Meinhardt L.W."/>
            <person name="Bailey B.A."/>
        </authorList>
    </citation>
    <scope>NUCLEOTIDE SEQUENCE [LARGE SCALE GENOMIC DNA]</scope>
    <source>
        <strain evidence="2">sbr112.9</strain>
    </source>
</reference>
<feature type="non-terminal residue" evidence="1">
    <location>
        <position position="50"/>
    </location>
</feature>
<accession>A0A2P4YR63</accession>
<evidence type="ECO:0000313" key="2">
    <source>
        <dbReference type="Proteomes" id="UP000237271"/>
    </source>
</evidence>
<dbReference type="Proteomes" id="UP000237271">
    <property type="component" value="Unassembled WGS sequence"/>
</dbReference>
<organism evidence="1 2">
    <name type="scientific">Phytophthora palmivora</name>
    <dbReference type="NCBI Taxonomy" id="4796"/>
    <lineage>
        <taxon>Eukaryota</taxon>
        <taxon>Sar</taxon>
        <taxon>Stramenopiles</taxon>
        <taxon>Oomycota</taxon>
        <taxon>Peronosporomycetes</taxon>
        <taxon>Peronosporales</taxon>
        <taxon>Peronosporaceae</taxon>
        <taxon>Phytophthora</taxon>
    </lineage>
</organism>
<protein>
    <submittedName>
        <fullName evidence="1">Uncharacterized protein</fullName>
    </submittedName>
</protein>
<proteinExistence type="predicted"/>
<dbReference type="AlphaFoldDB" id="A0A2P4YR63"/>